<proteinExistence type="predicted"/>
<dbReference type="EMBL" id="BMGJ01000006">
    <property type="protein sequence ID" value="GGD63474.1"/>
    <property type="molecule type" value="Genomic_DNA"/>
</dbReference>
<comment type="caution">
    <text evidence="3">The sequence shown here is derived from an EMBL/GenBank/DDBJ whole genome shotgun (WGS) entry which is preliminary data.</text>
</comment>
<gene>
    <name evidence="3" type="ORF">GCM10011357_18470</name>
</gene>
<evidence type="ECO:0000256" key="1">
    <source>
        <dbReference type="SAM" id="MobiDB-lite"/>
    </source>
</evidence>
<organism evidence="3 4">
    <name type="scientific">Lacimicrobium alkaliphilum</name>
    <dbReference type="NCBI Taxonomy" id="1526571"/>
    <lineage>
        <taxon>Bacteria</taxon>
        <taxon>Pseudomonadati</taxon>
        <taxon>Pseudomonadota</taxon>
        <taxon>Gammaproteobacteria</taxon>
        <taxon>Alteromonadales</taxon>
        <taxon>Alteromonadaceae</taxon>
        <taxon>Lacimicrobium</taxon>
    </lineage>
</organism>
<evidence type="ECO:0000313" key="4">
    <source>
        <dbReference type="Proteomes" id="UP000614272"/>
    </source>
</evidence>
<dbReference type="RefSeq" id="WP_099034221.1">
    <property type="nucleotide sequence ID" value="NZ_BMGJ01000006.1"/>
</dbReference>
<accession>A0ABQ1RDF5</accession>
<feature type="region of interest" description="Disordered" evidence="1">
    <location>
        <begin position="83"/>
        <end position="106"/>
    </location>
</feature>
<feature type="signal peptide" evidence="2">
    <location>
        <begin position="1"/>
        <end position="23"/>
    </location>
</feature>
<feature type="compositionally biased region" description="Polar residues" evidence="1">
    <location>
        <begin position="96"/>
        <end position="106"/>
    </location>
</feature>
<sequence>MKQSIKALLLSLTLAGSSFSAFSASQTNEYMQYTFHYSFSEKVNLVLTHYLQLRQDMDHHLNTDINEQTTRFFKHYEQQTSSQLAYRPIEAKDSLSDNGGSQTTVR</sequence>
<keyword evidence="4" id="KW-1185">Reference proteome</keyword>
<reference evidence="4" key="1">
    <citation type="journal article" date="2019" name="Int. J. Syst. Evol. Microbiol.">
        <title>The Global Catalogue of Microorganisms (GCM) 10K type strain sequencing project: providing services to taxonomists for standard genome sequencing and annotation.</title>
        <authorList>
            <consortium name="The Broad Institute Genomics Platform"/>
            <consortium name="The Broad Institute Genome Sequencing Center for Infectious Disease"/>
            <person name="Wu L."/>
            <person name="Ma J."/>
        </authorList>
    </citation>
    <scope>NUCLEOTIDE SEQUENCE [LARGE SCALE GENOMIC DNA]</scope>
    <source>
        <strain evidence="4">CGMCC 1.12923</strain>
    </source>
</reference>
<evidence type="ECO:0000313" key="3">
    <source>
        <dbReference type="EMBL" id="GGD63474.1"/>
    </source>
</evidence>
<protein>
    <submittedName>
        <fullName evidence="3">Uncharacterized protein</fullName>
    </submittedName>
</protein>
<keyword evidence="2" id="KW-0732">Signal</keyword>
<feature type="chain" id="PRO_5047008204" evidence="2">
    <location>
        <begin position="24"/>
        <end position="106"/>
    </location>
</feature>
<evidence type="ECO:0000256" key="2">
    <source>
        <dbReference type="SAM" id="SignalP"/>
    </source>
</evidence>
<dbReference type="Proteomes" id="UP000614272">
    <property type="component" value="Unassembled WGS sequence"/>
</dbReference>
<name>A0ABQ1RDF5_9ALTE</name>